<organism evidence="2 3">
    <name type="scientific">Hypsizygus marmoreus</name>
    <name type="common">White beech mushroom</name>
    <name type="synonym">Agaricus marmoreus</name>
    <dbReference type="NCBI Taxonomy" id="39966"/>
    <lineage>
        <taxon>Eukaryota</taxon>
        <taxon>Fungi</taxon>
        <taxon>Dikarya</taxon>
        <taxon>Basidiomycota</taxon>
        <taxon>Agaricomycotina</taxon>
        <taxon>Agaricomycetes</taxon>
        <taxon>Agaricomycetidae</taxon>
        <taxon>Agaricales</taxon>
        <taxon>Tricholomatineae</taxon>
        <taxon>Lyophyllaceae</taxon>
        <taxon>Hypsizygus</taxon>
    </lineage>
</organism>
<evidence type="ECO:0000256" key="1">
    <source>
        <dbReference type="SAM" id="MobiDB-lite"/>
    </source>
</evidence>
<accession>A0A369JUX3</accession>
<name>A0A369JUX3_HYPMA</name>
<comment type="caution">
    <text evidence="2">The sequence shown here is derived from an EMBL/GenBank/DDBJ whole genome shotgun (WGS) entry which is preliminary data.</text>
</comment>
<dbReference type="EMBL" id="LUEZ02000040">
    <property type="protein sequence ID" value="RDB25578.1"/>
    <property type="molecule type" value="Genomic_DNA"/>
</dbReference>
<keyword evidence="3" id="KW-1185">Reference proteome</keyword>
<dbReference type="Proteomes" id="UP000076154">
    <property type="component" value="Unassembled WGS sequence"/>
</dbReference>
<dbReference type="AlphaFoldDB" id="A0A369JUX3"/>
<sequence length="334" mass="37798">MTSASPPHSSRLPRGDAMQPTVMKSNRSYSEFFTSGFRAMTNRRRRMSNISTAPVMPTDSTPTTDSTQRNSSFHDITNRRARPTSMIASPFPSTRSEASSSQRDRPSSTIASPFTSTRNEAPSSRRDRRSSLVTFSTWLFERKRPGPSDNYLSFSSSPPKNKRELHGTSDVTEVWITAGGPFTPASLPKSSNESVFEPIDPFASSPDSKSFFIDLSESPPSSTTTKRESFLSFTTSSPDRSFLRLPFPRRRERPTSVQTMPIPTPSHSRRSSYYSYHFRPPSWNKSDSSWILTEENSRASTPEPLVEDVQDWWSDPALTIDWRQFHVELLRDEA</sequence>
<dbReference type="OrthoDB" id="2635882at2759"/>
<gene>
    <name evidence="2" type="ORF">Hypma_006234</name>
</gene>
<evidence type="ECO:0000313" key="2">
    <source>
        <dbReference type="EMBL" id="RDB25578.1"/>
    </source>
</evidence>
<proteinExistence type="predicted"/>
<feature type="compositionally biased region" description="Low complexity" evidence="1">
    <location>
        <begin position="57"/>
        <end position="67"/>
    </location>
</feature>
<feature type="compositionally biased region" description="Polar residues" evidence="1">
    <location>
        <begin position="91"/>
        <end position="122"/>
    </location>
</feature>
<reference evidence="2" key="1">
    <citation type="submission" date="2018-04" db="EMBL/GenBank/DDBJ databases">
        <title>Whole genome sequencing of Hypsizygus marmoreus.</title>
        <authorList>
            <person name="Choi I.-G."/>
            <person name="Min B."/>
            <person name="Kim J.-G."/>
            <person name="Kim S."/>
            <person name="Oh Y.-L."/>
            <person name="Kong W.-S."/>
            <person name="Park H."/>
            <person name="Jeong J."/>
            <person name="Song E.-S."/>
        </authorList>
    </citation>
    <scope>NUCLEOTIDE SEQUENCE [LARGE SCALE GENOMIC DNA]</scope>
    <source>
        <strain evidence="2">51987-8</strain>
    </source>
</reference>
<evidence type="ECO:0000313" key="3">
    <source>
        <dbReference type="Proteomes" id="UP000076154"/>
    </source>
</evidence>
<protein>
    <submittedName>
        <fullName evidence="2">Uncharacterized protein</fullName>
    </submittedName>
</protein>
<feature type="region of interest" description="Disordered" evidence="1">
    <location>
        <begin position="47"/>
        <end position="128"/>
    </location>
</feature>
<feature type="region of interest" description="Disordered" evidence="1">
    <location>
        <begin position="1"/>
        <end position="30"/>
    </location>
</feature>
<dbReference type="InParanoid" id="A0A369JUX3"/>